<dbReference type="CDD" id="cd08267">
    <property type="entry name" value="MDR1"/>
    <property type="match status" value="1"/>
</dbReference>
<dbReference type="GO" id="GO:0008270">
    <property type="term" value="F:zinc ion binding"/>
    <property type="evidence" value="ECO:0007669"/>
    <property type="project" value="InterPro"/>
</dbReference>
<organism evidence="1 2">
    <name type="scientific">Brumimicrobium salinarum</name>
    <dbReference type="NCBI Taxonomy" id="2058658"/>
    <lineage>
        <taxon>Bacteria</taxon>
        <taxon>Pseudomonadati</taxon>
        <taxon>Bacteroidota</taxon>
        <taxon>Flavobacteriia</taxon>
        <taxon>Flavobacteriales</taxon>
        <taxon>Crocinitomicaceae</taxon>
        <taxon>Brumimicrobium</taxon>
    </lineage>
</organism>
<dbReference type="PANTHER" id="PTHR44013:SF1">
    <property type="entry name" value="ZINC-TYPE ALCOHOL DEHYDROGENASE-LIKE PROTEIN C16A3.02C"/>
    <property type="match status" value="1"/>
</dbReference>
<protein>
    <recommendedName>
        <fullName evidence="3">Enoyl reductase (ER) domain-containing protein</fullName>
    </recommendedName>
</protein>
<dbReference type="Gene3D" id="3.40.50.720">
    <property type="entry name" value="NAD(P)-binding Rossmann-like Domain"/>
    <property type="match status" value="1"/>
</dbReference>
<dbReference type="InterPro" id="IPR052733">
    <property type="entry name" value="Chloroplast_QOR"/>
</dbReference>
<dbReference type="Proteomes" id="UP000236654">
    <property type="component" value="Unassembled WGS sequence"/>
</dbReference>
<keyword evidence="2" id="KW-1185">Reference proteome</keyword>
<proteinExistence type="predicted"/>
<dbReference type="AlphaFoldDB" id="A0A2I0R274"/>
<dbReference type="SUPFAM" id="SSF51735">
    <property type="entry name" value="NAD(P)-binding Rossmann-fold domains"/>
    <property type="match status" value="1"/>
</dbReference>
<gene>
    <name evidence="1" type="ORF">CW751_07900</name>
</gene>
<evidence type="ECO:0000313" key="1">
    <source>
        <dbReference type="EMBL" id="PKR80684.1"/>
    </source>
</evidence>
<dbReference type="PANTHER" id="PTHR44013">
    <property type="entry name" value="ZINC-TYPE ALCOHOL DEHYDROGENASE-LIKE PROTEIN C16A3.02C"/>
    <property type="match status" value="1"/>
</dbReference>
<dbReference type="PROSITE" id="PS01162">
    <property type="entry name" value="QOR_ZETA_CRYSTAL"/>
    <property type="match status" value="1"/>
</dbReference>
<reference evidence="1 2" key="1">
    <citation type="submission" date="2017-12" db="EMBL/GenBank/DDBJ databases">
        <title>The draft genome sequence of Brumimicrobium saltpan LHR20.</title>
        <authorList>
            <person name="Do Z.-J."/>
            <person name="Luo H.-R."/>
        </authorList>
    </citation>
    <scope>NUCLEOTIDE SEQUENCE [LARGE SCALE GENOMIC DNA]</scope>
    <source>
        <strain evidence="1 2">LHR20</strain>
    </source>
</reference>
<accession>A0A2I0R274</accession>
<dbReference type="InterPro" id="IPR002364">
    <property type="entry name" value="Quin_OxRdtase/zeta-crystal_CS"/>
</dbReference>
<dbReference type="RefSeq" id="WP_101334466.1">
    <property type="nucleotide sequence ID" value="NZ_PJNI01000008.1"/>
</dbReference>
<dbReference type="OrthoDB" id="9787435at2"/>
<sequence>MCFNFISGFSEKVKIKQGDRILINGSSGGVGVFAVQIAKSIGAEVVAIAGEKNKQLVLSLGADYFYDYKLTSISDIEGKFDFIYDVASNLSYEQTKFLLNKKGVFITNTPYPIAALIPWLRNNKKIKKKTFAWVKPSGQDLSEISRMVSLNQISPVIDTVYSLEKIQEAHKHIEKGGVSGKLVVKINEYN</sequence>
<evidence type="ECO:0008006" key="3">
    <source>
        <dbReference type="Google" id="ProtNLM"/>
    </source>
</evidence>
<comment type="caution">
    <text evidence="1">The sequence shown here is derived from an EMBL/GenBank/DDBJ whole genome shotgun (WGS) entry which is preliminary data.</text>
</comment>
<dbReference type="Gene3D" id="3.90.180.10">
    <property type="entry name" value="Medium-chain alcohol dehydrogenases, catalytic domain"/>
    <property type="match status" value="1"/>
</dbReference>
<dbReference type="Pfam" id="PF13602">
    <property type="entry name" value="ADH_zinc_N_2"/>
    <property type="match status" value="1"/>
</dbReference>
<name>A0A2I0R274_9FLAO</name>
<dbReference type="InterPro" id="IPR036291">
    <property type="entry name" value="NAD(P)-bd_dom_sf"/>
</dbReference>
<dbReference type="GO" id="GO:0016491">
    <property type="term" value="F:oxidoreductase activity"/>
    <property type="evidence" value="ECO:0007669"/>
    <property type="project" value="InterPro"/>
</dbReference>
<evidence type="ECO:0000313" key="2">
    <source>
        <dbReference type="Proteomes" id="UP000236654"/>
    </source>
</evidence>
<dbReference type="EMBL" id="PJNI01000008">
    <property type="protein sequence ID" value="PKR80684.1"/>
    <property type="molecule type" value="Genomic_DNA"/>
</dbReference>